<protein>
    <submittedName>
        <fullName evidence="1">Heat shock protein HSP70</fullName>
    </submittedName>
</protein>
<dbReference type="SUPFAM" id="SSF53067">
    <property type="entry name" value="Actin-like ATPase domain"/>
    <property type="match status" value="2"/>
</dbReference>
<dbReference type="InterPro" id="IPR043129">
    <property type="entry name" value="ATPase_NBD"/>
</dbReference>
<sequence>MKVFAEGSWNRPPKIILGIDIGTTQSAVAFAYLYPGGPQSLHRVTAWPGQEAQKGESKIPTLVYYDSDKQASPVAFGAEALKPEIAEKAEDEEWQLARHFKLHLHPEAMRHRHNLRAQELPVGVPLLKIYTDFMVYLLKHTRDFFESRIIEGPKVWSEHHQDMIVVLAHPNGWGVKEQNFLRQAAIAANYVPSSKAISQIRFVSEAEASVHFCMFHSDLHNRLKLDTTFIVCDAGGSTIDTTAYSVKTASPMLELEEKKASACVQAGGVFVDGEFEQHLARILDRLDLDPLDRNDYMRRGVKDFEGTAKKAFEDVSAEYRVDLGAGRLTKPEHKIRRGTITLDGATIEPFFDKCVTQTVASVRQQMSGLECKHILLVGGFGDSLYLRRILSDEFGKNDCMVNVANDSTAKAVADGAVIWCAKLSVISRATRMPYGVEINDPHDPKDLDHVGRPVHRHDAGYDYVTGKWSQIVGRGVIMNAEGAMRESYWRSYKTPNPRLNNFKVTMFAFTNENETPGRWLRDKNGRINKGFEEICEVEADLSGMRQALKKKTGRDGDYWYLDFTMALQFGGTELQAFVEWEQDGEMRTGPAAILPSALTSART</sequence>
<dbReference type="CDD" id="cd10170">
    <property type="entry name" value="ASKHA_NBD_HSP70"/>
    <property type="match status" value="1"/>
</dbReference>
<evidence type="ECO:0000313" key="2">
    <source>
        <dbReference type="Proteomes" id="UP000383932"/>
    </source>
</evidence>
<organism evidence="1 2">
    <name type="scientific">Ceratobasidium theobromae</name>
    <dbReference type="NCBI Taxonomy" id="1582974"/>
    <lineage>
        <taxon>Eukaryota</taxon>
        <taxon>Fungi</taxon>
        <taxon>Dikarya</taxon>
        <taxon>Basidiomycota</taxon>
        <taxon>Agaricomycotina</taxon>
        <taxon>Agaricomycetes</taxon>
        <taxon>Cantharellales</taxon>
        <taxon>Ceratobasidiaceae</taxon>
        <taxon>Ceratobasidium</taxon>
    </lineage>
</organism>
<keyword evidence="2" id="KW-1185">Reference proteome</keyword>
<dbReference type="EMBL" id="SSOP01000046">
    <property type="protein sequence ID" value="KAB5593088.1"/>
    <property type="molecule type" value="Genomic_DNA"/>
</dbReference>
<accession>A0A5N5QND8</accession>
<dbReference type="Gene3D" id="3.30.420.40">
    <property type="match status" value="2"/>
</dbReference>
<proteinExistence type="predicted"/>
<comment type="caution">
    <text evidence="1">The sequence shown here is derived from an EMBL/GenBank/DDBJ whole genome shotgun (WGS) entry which is preliminary data.</text>
</comment>
<dbReference type="PANTHER" id="PTHR14187">
    <property type="entry name" value="ALPHA KINASE/ELONGATION FACTOR 2 KINASE"/>
    <property type="match status" value="1"/>
</dbReference>
<dbReference type="Gene3D" id="3.90.640.10">
    <property type="entry name" value="Actin, Chain A, domain 4"/>
    <property type="match status" value="1"/>
</dbReference>
<name>A0A5N5QND8_9AGAM</name>
<gene>
    <name evidence="1" type="ORF">CTheo_3470</name>
</gene>
<dbReference type="Proteomes" id="UP000383932">
    <property type="component" value="Unassembled WGS sequence"/>
</dbReference>
<dbReference type="OrthoDB" id="2963168at2759"/>
<evidence type="ECO:0000313" key="1">
    <source>
        <dbReference type="EMBL" id="KAB5593088.1"/>
    </source>
</evidence>
<dbReference type="PANTHER" id="PTHR14187:SF5">
    <property type="entry name" value="HEAT SHOCK 70 KDA PROTEIN 12A"/>
    <property type="match status" value="1"/>
</dbReference>
<keyword evidence="1" id="KW-0346">Stress response</keyword>
<reference evidence="1 2" key="1">
    <citation type="journal article" date="2019" name="Fungal Biol. Biotechnol.">
        <title>Draft genome sequence of fastidious pathogen Ceratobasidium theobromae, which causes vascular-streak dieback in Theobroma cacao.</title>
        <authorList>
            <person name="Ali S.S."/>
            <person name="Asman A."/>
            <person name="Shao J."/>
            <person name="Firmansyah A.P."/>
            <person name="Susilo A.W."/>
            <person name="Rosmana A."/>
            <person name="McMahon P."/>
            <person name="Junaid M."/>
            <person name="Guest D."/>
            <person name="Kheng T.Y."/>
            <person name="Meinhardt L.W."/>
            <person name="Bailey B.A."/>
        </authorList>
    </citation>
    <scope>NUCLEOTIDE SEQUENCE [LARGE SCALE GENOMIC DNA]</scope>
    <source>
        <strain evidence="1 2">CT2</strain>
    </source>
</reference>
<dbReference type="AlphaFoldDB" id="A0A5N5QND8"/>